<dbReference type="GO" id="GO:0071949">
    <property type="term" value="F:FAD binding"/>
    <property type="evidence" value="ECO:0007669"/>
    <property type="project" value="InterPro"/>
</dbReference>
<evidence type="ECO:0000256" key="2">
    <source>
        <dbReference type="ARBA" id="ARBA00023033"/>
    </source>
</evidence>
<dbReference type="EMBL" id="JACBZD010000001">
    <property type="protein sequence ID" value="NYI04662.1"/>
    <property type="molecule type" value="Genomic_DNA"/>
</dbReference>
<evidence type="ECO:0000259" key="3">
    <source>
        <dbReference type="Pfam" id="PF01494"/>
    </source>
</evidence>
<dbReference type="Pfam" id="PF01494">
    <property type="entry name" value="FAD_binding_3"/>
    <property type="match status" value="1"/>
</dbReference>
<keyword evidence="1 4" id="KW-0560">Oxidoreductase</keyword>
<keyword evidence="2" id="KW-0503">Monooxygenase</keyword>
<dbReference type="Proteomes" id="UP000567795">
    <property type="component" value="Unassembled WGS sequence"/>
</dbReference>
<gene>
    <name evidence="4" type="ORF">FHU37_001605</name>
</gene>
<comment type="caution">
    <text evidence="4">The sequence shown here is derived from an EMBL/GenBank/DDBJ whole genome shotgun (WGS) entry which is preliminary data.</text>
</comment>
<dbReference type="InterPro" id="IPR050493">
    <property type="entry name" value="FAD-dep_Monooxygenase_BioMet"/>
</dbReference>
<dbReference type="PANTHER" id="PTHR13789:SF309">
    <property type="entry name" value="PUTATIVE (AFU_ORTHOLOGUE AFUA_6G14510)-RELATED"/>
    <property type="match status" value="1"/>
</dbReference>
<dbReference type="RefSeq" id="WP_179813528.1">
    <property type="nucleotide sequence ID" value="NZ_JACBZD010000001.1"/>
</dbReference>
<keyword evidence="5" id="KW-1185">Reference proteome</keyword>
<name>A0A853A2C0_9ACTN</name>
<dbReference type="PANTHER" id="PTHR13789">
    <property type="entry name" value="MONOOXYGENASE"/>
    <property type="match status" value="1"/>
</dbReference>
<accession>A0A853A2C0</accession>
<protein>
    <submittedName>
        <fullName evidence="4">FAD-dependent urate hydroxylase</fullName>
        <ecNumber evidence="4">1.14.13.113</ecNumber>
    </submittedName>
</protein>
<dbReference type="PRINTS" id="PR00420">
    <property type="entry name" value="RNGMNOXGNASE"/>
</dbReference>
<dbReference type="GO" id="GO:0102099">
    <property type="term" value="F:FAD-dependent urate hydroxylase activity"/>
    <property type="evidence" value="ECO:0007669"/>
    <property type="project" value="UniProtKB-EC"/>
</dbReference>
<evidence type="ECO:0000313" key="4">
    <source>
        <dbReference type="EMBL" id="NYI04662.1"/>
    </source>
</evidence>
<proteinExistence type="predicted"/>
<dbReference type="EC" id="1.14.13.113" evidence="4"/>
<evidence type="ECO:0000313" key="5">
    <source>
        <dbReference type="Proteomes" id="UP000567795"/>
    </source>
</evidence>
<organism evidence="4 5">
    <name type="scientific">Allostreptomyces psammosilenae</name>
    <dbReference type="NCBI Taxonomy" id="1892865"/>
    <lineage>
        <taxon>Bacteria</taxon>
        <taxon>Bacillati</taxon>
        <taxon>Actinomycetota</taxon>
        <taxon>Actinomycetes</taxon>
        <taxon>Kitasatosporales</taxon>
        <taxon>Streptomycetaceae</taxon>
        <taxon>Allostreptomyces</taxon>
    </lineage>
</organism>
<dbReference type="InterPro" id="IPR036188">
    <property type="entry name" value="FAD/NAD-bd_sf"/>
</dbReference>
<dbReference type="SUPFAM" id="SSF51905">
    <property type="entry name" value="FAD/NAD(P)-binding domain"/>
    <property type="match status" value="1"/>
</dbReference>
<reference evidence="4 5" key="1">
    <citation type="submission" date="2020-07" db="EMBL/GenBank/DDBJ databases">
        <title>Sequencing the genomes of 1000 actinobacteria strains.</title>
        <authorList>
            <person name="Klenk H.-P."/>
        </authorList>
    </citation>
    <scope>NUCLEOTIDE SEQUENCE [LARGE SCALE GENOMIC DNA]</scope>
    <source>
        <strain evidence="4 5">DSM 42178</strain>
    </source>
</reference>
<dbReference type="InterPro" id="IPR002938">
    <property type="entry name" value="FAD-bd"/>
</dbReference>
<evidence type="ECO:0000256" key="1">
    <source>
        <dbReference type="ARBA" id="ARBA00023002"/>
    </source>
</evidence>
<feature type="domain" description="FAD-binding" evidence="3">
    <location>
        <begin position="3"/>
        <end position="335"/>
    </location>
</feature>
<sequence>MRILVIGAGIGGLATARALTADGHETVVLERAPALRTSGAALSLWSNGTAVLEDLGVSTDGLGAPIDLLEQRAWNGRSLSRIDLTHAAAVHGHPQLVVPRRDLIRRLAEGLPEGTVLFGKECTGVTADGDRIRTEFRDGTTLDGDLLVGADGYRSVVRRHLWQEDSPLRASSWATWQGLSRIGIDTATSRRGLMVVGPEGMCGLMPAGGGLLQWWFDVPYSPAEPLPDSPLAALRRRFGHWASPVREVLEAADEADLDFFPHYRRRLPRTWSTGRAVVLGDAAHPMPPTGGAQGGNQTLEDAWALARALRRAPDVPRALADYQRSRSRQAALAVRLAGTEPANRYHPLLSRLTPGALASRAYTRWLRMVSTRLSQAPQPGV</sequence>
<dbReference type="AlphaFoldDB" id="A0A853A2C0"/>
<dbReference type="Gene3D" id="3.50.50.60">
    <property type="entry name" value="FAD/NAD(P)-binding domain"/>
    <property type="match status" value="1"/>
</dbReference>